<dbReference type="InterPro" id="IPR011701">
    <property type="entry name" value="MFS"/>
</dbReference>
<evidence type="ECO:0000313" key="3">
    <source>
        <dbReference type="RefSeq" id="XP_052753116.1"/>
    </source>
</evidence>
<reference evidence="3" key="1">
    <citation type="submission" date="2025-08" db="UniProtKB">
        <authorList>
            <consortium name="RefSeq"/>
        </authorList>
    </citation>
    <scope>IDENTIFICATION</scope>
    <source>
        <tissue evidence="3">Whole larvae</tissue>
    </source>
</reference>
<feature type="transmembrane region" description="Helical" evidence="1">
    <location>
        <begin position="86"/>
        <end position="112"/>
    </location>
</feature>
<sequence>MGNKYLIRQCFVAFGFVFYAFCEGMIATFPSVLNPALLSSNTTDIKATPDEASWLASCNSITGLIGYFTLSPIMQKFGRRKTHFGINITIVVGWLTILFANSVTMLFIARLIQGLTLDNVHKKTANIKLIKGEAKAQAGWCICIIIITTKCIQLD</sequence>
<dbReference type="PANTHER" id="PTHR48021">
    <property type="match status" value="1"/>
</dbReference>
<dbReference type="PANTHER" id="PTHR48021:SF1">
    <property type="entry name" value="GH07001P-RELATED"/>
    <property type="match status" value="1"/>
</dbReference>
<name>A0ABM3MP13_GALME</name>
<dbReference type="Proteomes" id="UP001652740">
    <property type="component" value="Unplaced"/>
</dbReference>
<evidence type="ECO:0000313" key="2">
    <source>
        <dbReference type="Proteomes" id="UP001652740"/>
    </source>
</evidence>
<protein>
    <submittedName>
        <fullName evidence="3">Facilitated trehalose transporter Tret1-like isoform X3</fullName>
    </submittedName>
</protein>
<feature type="transmembrane region" description="Helical" evidence="1">
    <location>
        <begin position="53"/>
        <end position="74"/>
    </location>
</feature>
<dbReference type="InterPro" id="IPR050549">
    <property type="entry name" value="MFS_Trehalose_Transporter"/>
</dbReference>
<proteinExistence type="predicted"/>
<gene>
    <name evidence="3" type="primary">LOC113514761</name>
</gene>
<keyword evidence="1" id="KW-0472">Membrane</keyword>
<feature type="transmembrane region" description="Helical" evidence="1">
    <location>
        <begin position="12"/>
        <end position="33"/>
    </location>
</feature>
<dbReference type="SUPFAM" id="SSF103473">
    <property type="entry name" value="MFS general substrate transporter"/>
    <property type="match status" value="1"/>
</dbReference>
<dbReference type="GeneID" id="113514761"/>
<dbReference type="Pfam" id="PF07690">
    <property type="entry name" value="MFS_1"/>
    <property type="match status" value="1"/>
</dbReference>
<keyword evidence="1" id="KW-0812">Transmembrane</keyword>
<dbReference type="Gene3D" id="1.20.1250.20">
    <property type="entry name" value="MFS general substrate transporter like domains"/>
    <property type="match status" value="1"/>
</dbReference>
<organism evidence="2 3">
    <name type="scientific">Galleria mellonella</name>
    <name type="common">Greater wax moth</name>
    <dbReference type="NCBI Taxonomy" id="7137"/>
    <lineage>
        <taxon>Eukaryota</taxon>
        <taxon>Metazoa</taxon>
        <taxon>Ecdysozoa</taxon>
        <taxon>Arthropoda</taxon>
        <taxon>Hexapoda</taxon>
        <taxon>Insecta</taxon>
        <taxon>Pterygota</taxon>
        <taxon>Neoptera</taxon>
        <taxon>Endopterygota</taxon>
        <taxon>Lepidoptera</taxon>
        <taxon>Glossata</taxon>
        <taxon>Ditrysia</taxon>
        <taxon>Pyraloidea</taxon>
        <taxon>Pyralidae</taxon>
        <taxon>Galleriinae</taxon>
        <taxon>Galleria</taxon>
    </lineage>
</organism>
<dbReference type="RefSeq" id="XP_052753116.1">
    <property type="nucleotide sequence ID" value="XM_052897156.1"/>
</dbReference>
<keyword evidence="2" id="KW-1185">Reference proteome</keyword>
<dbReference type="InterPro" id="IPR036259">
    <property type="entry name" value="MFS_trans_sf"/>
</dbReference>
<keyword evidence="1" id="KW-1133">Transmembrane helix</keyword>
<evidence type="ECO:0000256" key="1">
    <source>
        <dbReference type="SAM" id="Phobius"/>
    </source>
</evidence>
<accession>A0ABM3MP13</accession>